<dbReference type="PANTHER" id="PTHR46579:SF1">
    <property type="entry name" value="F5_8 TYPE C DOMAIN-CONTAINING PROTEIN"/>
    <property type="match status" value="1"/>
</dbReference>
<accession>A0A4Y7SYJ0</accession>
<dbReference type="OrthoDB" id="3247418at2759"/>
<reference evidence="1 2" key="1">
    <citation type="journal article" date="2019" name="Nat. Ecol. Evol.">
        <title>Megaphylogeny resolves global patterns of mushroom evolution.</title>
        <authorList>
            <person name="Varga T."/>
            <person name="Krizsan K."/>
            <person name="Foldi C."/>
            <person name="Dima B."/>
            <person name="Sanchez-Garcia M."/>
            <person name="Sanchez-Ramirez S."/>
            <person name="Szollosi G.J."/>
            <person name="Szarkandi J.G."/>
            <person name="Papp V."/>
            <person name="Albert L."/>
            <person name="Andreopoulos W."/>
            <person name="Angelini C."/>
            <person name="Antonin V."/>
            <person name="Barry K.W."/>
            <person name="Bougher N.L."/>
            <person name="Buchanan P."/>
            <person name="Buyck B."/>
            <person name="Bense V."/>
            <person name="Catcheside P."/>
            <person name="Chovatia M."/>
            <person name="Cooper J."/>
            <person name="Damon W."/>
            <person name="Desjardin D."/>
            <person name="Finy P."/>
            <person name="Geml J."/>
            <person name="Haridas S."/>
            <person name="Hughes K."/>
            <person name="Justo A."/>
            <person name="Karasinski D."/>
            <person name="Kautmanova I."/>
            <person name="Kiss B."/>
            <person name="Kocsube S."/>
            <person name="Kotiranta H."/>
            <person name="LaButti K.M."/>
            <person name="Lechner B.E."/>
            <person name="Liimatainen K."/>
            <person name="Lipzen A."/>
            <person name="Lukacs Z."/>
            <person name="Mihaltcheva S."/>
            <person name="Morgado L.N."/>
            <person name="Niskanen T."/>
            <person name="Noordeloos M.E."/>
            <person name="Ohm R.A."/>
            <person name="Ortiz-Santana B."/>
            <person name="Ovrebo C."/>
            <person name="Racz N."/>
            <person name="Riley R."/>
            <person name="Savchenko A."/>
            <person name="Shiryaev A."/>
            <person name="Soop K."/>
            <person name="Spirin V."/>
            <person name="Szebenyi C."/>
            <person name="Tomsovsky M."/>
            <person name="Tulloss R.E."/>
            <person name="Uehling J."/>
            <person name="Grigoriev I.V."/>
            <person name="Vagvolgyi C."/>
            <person name="Papp T."/>
            <person name="Martin F.M."/>
            <person name="Miettinen O."/>
            <person name="Hibbett D.S."/>
            <person name="Nagy L.G."/>
        </authorList>
    </citation>
    <scope>NUCLEOTIDE SEQUENCE [LARGE SCALE GENOMIC DNA]</scope>
    <source>
        <strain evidence="1 2">FP101781</strain>
    </source>
</reference>
<dbReference type="AlphaFoldDB" id="A0A4Y7SYJ0"/>
<dbReference type="Proteomes" id="UP000298030">
    <property type="component" value="Unassembled WGS sequence"/>
</dbReference>
<organism evidence="1 2">
    <name type="scientific">Coprinellus micaceus</name>
    <name type="common">Glistening ink-cap mushroom</name>
    <name type="synonym">Coprinus micaceus</name>
    <dbReference type="NCBI Taxonomy" id="71717"/>
    <lineage>
        <taxon>Eukaryota</taxon>
        <taxon>Fungi</taxon>
        <taxon>Dikarya</taxon>
        <taxon>Basidiomycota</taxon>
        <taxon>Agaricomycotina</taxon>
        <taxon>Agaricomycetes</taxon>
        <taxon>Agaricomycetidae</taxon>
        <taxon>Agaricales</taxon>
        <taxon>Agaricineae</taxon>
        <taxon>Psathyrellaceae</taxon>
        <taxon>Coprinellus</taxon>
    </lineage>
</organism>
<sequence length="156" mass="18127">MDGPLSAEIVEDMDRTYTPSWIQLPPRGFGTRSQGKLSADQWRVLCTVCMVFTLARLWGEERHENHKFLRHFIKLVVVVTRATKRSISEEDIELISESMQAYIQGAVDLFGKGILTINHHLTLHLPELLRQFGPVNGWWAFPFERYNGIIQRYKNN</sequence>
<evidence type="ECO:0000313" key="2">
    <source>
        <dbReference type="Proteomes" id="UP000298030"/>
    </source>
</evidence>
<feature type="non-terminal residue" evidence="1">
    <location>
        <position position="156"/>
    </location>
</feature>
<evidence type="ECO:0008006" key="3">
    <source>
        <dbReference type="Google" id="ProtNLM"/>
    </source>
</evidence>
<protein>
    <recommendedName>
        <fullName evidence="3">DUF4218 domain-containing protein</fullName>
    </recommendedName>
</protein>
<evidence type="ECO:0000313" key="1">
    <source>
        <dbReference type="EMBL" id="TEB26925.1"/>
    </source>
</evidence>
<proteinExistence type="predicted"/>
<gene>
    <name evidence="1" type="ORF">FA13DRAFT_1635191</name>
</gene>
<dbReference type="PANTHER" id="PTHR46579">
    <property type="entry name" value="F5/8 TYPE C DOMAIN-CONTAINING PROTEIN-RELATED"/>
    <property type="match status" value="1"/>
</dbReference>
<keyword evidence="2" id="KW-1185">Reference proteome</keyword>
<comment type="caution">
    <text evidence="1">The sequence shown here is derived from an EMBL/GenBank/DDBJ whole genome shotgun (WGS) entry which is preliminary data.</text>
</comment>
<dbReference type="STRING" id="71717.A0A4Y7SYJ0"/>
<name>A0A4Y7SYJ0_COPMI</name>
<dbReference type="EMBL" id="QPFP01000044">
    <property type="protein sequence ID" value="TEB26925.1"/>
    <property type="molecule type" value="Genomic_DNA"/>
</dbReference>